<feature type="region of interest" description="Disordered" evidence="1">
    <location>
        <begin position="152"/>
        <end position="182"/>
    </location>
</feature>
<sequence>MSATRDFDSAPVLSYLALPDDYQPSPQTAPVEFLRKHIRELPPHLLALFSANTTPRERTVVPEIRSRRLKYVESKPPEFSLAEAKSTWPALWEGRERPGTEQAKAEKEWADKEFMGGTVQQQVGKLGELLRDYEEERESERVRTIRRQRAEYIESLPEEDEESDEDEDDQAPLPEPSPIENEAWFQRNIQERFIYGFLESIDYDKVDWNEQWDEDLDREAEERWFDDEEED</sequence>
<name>A0A4Q9N211_9APHY</name>
<evidence type="ECO:0008006" key="5">
    <source>
        <dbReference type="Google" id="ProtNLM"/>
    </source>
</evidence>
<dbReference type="AlphaFoldDB" id="A0A4Q9N211"/>
<dbReference type="Proteomes" id="UP000292082">
    <property type="component" value="Unassembled WGS sequence"/>
</dbReference>
<evidence type="ECO:0000256" key="1">
    <source>
        <dbReference type="SAM" id="MobiDB-lite"/>
    </source>
</evidence>
<dbReference type="STRING" id="114155.A0A4Q9N211"/>
<evidence type="ECO:0000313" key="2">
    <source>
        <dbReference type="EMBL" id="TBU32941.1"/>
    </source>
</evidence>
<accession>A0A4Q9N211</accession>
<reference evidence="2 4" key="1">
    <citation type="submission" date="2019-01" db="EMBL/GenBank/DDBJ databases">
        <title>Draft genome sequences of three monokaryotic isolates of the white-rot basidiomycete fungus Dichomitus squalens.</title>
        <authorList>
            <consortium name="DOE Joint Genome Institute"/>
            <person name="Lopez S.C."/>
            <person name="Andreopoulos B."/>
            <person name="Pangilinan J."/>
            <person name="Lipzen A."/>
            <person name="Riley R."/>
            <person name="Ahrendt S."/>
            <person name="Ng V."/>
            <person name="Barry K."/>
            <person name="Daum C."/>
            <person name="Grigoriev I.V."/>
            <person name="Hilden K.S."/>
            <person name="Makela M.R."/>
            <person name="de Vries R.P."/>
        </authorList>
    </citation>
    <scope>NUCLEOTIDE SEQUENCE [LARGE SCALE GENOMIC DNA]</scope>
    <source>
        <strain evidence="3 4">CBS 464.89</strain>
        <strain evidence="2">OM18370.1</strain>
    </source>
</reference>
<dbReference type="Proteomes" id="UP000292957">
    <property type="component" value="Unassembled WGS sequence"/>
</dbReference>
<gene>
    <name evidence="3" type="ORF">BD310DRAFT_944575</name>
    <name evidence="2" type="ORF">BD311DRAFT_775101</name>
</gene>
<dbReference type="OMA" id="DYDAVDW"/>
<keyword evidence="4" id="KW-1185">Reference proteome</keyword>
<protein>
    <recommendedName>
        <fullName evidence="5">CCD97-like C-terminal domain-containing protein</fullName>
    </recommendedName>
</protein>
<dbReference type="OrthoDB" id="3345311at2759"/>
<evidence type="ECO:0000313" key="4">
    <source>
        <dbReference type="Proteomes" id="UP000292082"/>
    </source>
</evidence>
<evidence type="ECO:0000313" key="3">
    <source>
        <dbReference type="EMBL" id="TBU64069.1"/>
    </source>
</evidence>
<dbReference type="EMBL" id="ML145087">
    <property type="protein sequence ID" value="TBU64069.1"/>
    <property type="molecule type" value="Genomic_DNA"/>
</dbReference>
<feature type="compositionally biased region" description="Acidic residues" evidence="1">
    <location>
        <begin position="156"/>
        <end position="170"/>
    </location>
</feature>
<proteinExistence type="predicted"/>
<organism evidence="2">
    <name type="scientific">Dichomitus squalens</name>
    <dbReference type="NCBI Taxonomy" id="114155"/>
    <lineage>
        <taxon>Eukaryota</taxon>
        <taxon>Fungi</taxon>
        <taxon>Dikarya</taxon>
        <taxon>Basidiomycota</taxon>
        <taxon>Agaricomycotina</taxon>
        <taxon>Agaricomycetes</taxon>
        <taxon>Polyporales</taxon>
        <taxon>Polyporaceae</taxon>
        <taxon>Dichomitus</taxon>
    </lineage>
</organism>
<dbReference type="EMBL" id="ML143393">
    <property type="protein sequence ID" value="TBU32941.1"/>
    <property type="molecule type" value="Genomic_DNA"/>
</dbReference>